<evidence type="ECO:0000313" key="4">
    <source>
        <dbReference type="Proteomes" id="UP001234989"/>
    </source>
</evidence>
<keyword evidence="1" id="KW-0067">ATP-binding</keyword>
<dbReference type="GO" id="GO:0006310">
    <property type="term" value="P:DNA recombination"/>
    <property type="evidence" value="ECO:0007669"/>
    <property type="project" value="UniProtKB-KW"/>
</dbReference>
<dbReference type="GO" id="GO:0016787">
    <property type="term" value="F:hydrolase activity"/>
    <property type="evidence" value="ECO:0007669"/>
    <property type="project" value="UniProtKB-KW"/>
</dbReference>
<organism evidence="3 4">
    <name type="scientific">Solanum verrucosum</name>
    <dbReference type="NCBI Taxonomy" id="315347"/>
    <lineage>
        <taxon>Eukaryota</taxon>
        <taxon>Viridiplantae</taxon>
        <taxon>Streptophyta</taxon>
        <taxon>Embryophyta</taxon>
        <taxon>Tracheophyta</taxon>
        <taxon>Spermatophyta</taxon>
        <taxon>Magnoliopsida</taxon>
        <taxon>eudicotyledons</taxon>
        <taxon>Gunneridae</taxon>
        <taxon>Pentapetalae</taxon>
        <taxon>asterids</taxon>
        <taxon>lamiids</taxon>
        <taxon>Solanales</taxon>
        <taxon>Solanaceae</taxon>
        <taxon>Solanoideae</taxon>
        <taxon>Solaneae</taxon>
        <taxon>Solanum</taxon>
    </lineage>
</organism>
<comment type="catalytic activity">
    <reaction evidence="1">
        <text>ATP + H2O = ADP + phosphate + H(+)</text>
        <dbReference type="Rhea" id="RHEA:13065"/>
        <dbReference type="ChEBI" id="CHEBI:15377"/>
        <dbReference type="ChEBI" id="CHEBI:15378"/>
        <dbReference type="ChEBI" id="CHEBI:30616"/>
        <dbReference type="ChEBI" id="CHEBI:43474"/>
        <dbReference type="ChEBI" id="CHEBI:456216"/>
        <dbReference type="EC" id="5.6.2.3"/>
    </reaction>
</comment>
<dbReference type="GO" id="GO:0005524">
    <property type="term" value="F:ATP binding"/>
    <property type="evidence" value="ECO:0007669"/>
    <property type="project" value="UniProtKB-KW"/>
</dbReference>
<keyword evidence="1" id="KW-0234">DNA repair</keyword>
<dbReference type="Gene3D" id="3.40.50.300">
    <property type="entry name" value="P-loop containing nucleotide triphosphate hydrolases"/>
    <property type="match status" value="1"/>
</dbReference>
<proteinExistence type="inferred from homology"/>
<keyword evidence="1" id="KW-0227">DNA damage</keyword>
<dbReference type="AlphaFoldDB" id="A0AAF0Q0L9"/>
<reference evidence="3" key="1">
    <citation type="submission" date="2023-08" db="EMBL/GenBank/DDBJ databases">
        <title>A de novo genome assembly of Solanum verrucosum Schlechtendal, a Mexican diploid species geographically isolated from the other diploid A-genome species in potato relatives.</title>
        <authorList>
            <person name="Hosaka K."/>
        </authorList>
    </citation>
    <scope>NUCLEOTIDE SEQUENCE</scope>
    <source>
        <tissue evidence="3">Young leaves</tissue>
    </source>
</reference>
<keyword evidence="1" id="KW-0378">Hydrolase</keyword>
<dbReference type="InterPro" id="IPR027417">
    <property type="entry name" value="P-loop_NTPase"/>
</dbReference>
<dbReference type="EMBL" id="CP133613">
    <property type="protein sequence ID" value="WMV14268.1"/>
    <property type="molecule type" value="Genomic_DNA"/>
</dbReference>
<keyword evidence="1" id="KW-0547">Nucleotide-binding</keyword>
<keyword evidence="1" id="KW-0347">Helicase</keyword>
<evidence type="ECO:0000256" key="1">
    <source>
        <dbReference type="RuleBase" id="RU363044"/>
    </source>
</evidence>
<dbReference type="Proteomes" id="UP001234989">
    <property type="component" value="Chromosome 2"/>
</dbReference>
<evidence type="ECO:0000313" key="3">
    <source>
        <dbReference type="EMBL" id="WMV14268.1"/>
    </source>
</evidence>
<comment type="similarity">
    <text evidence="1">Belongs to the helicase family.</text>
</comment>
<keyword evidence="4" id="KW-1185">Reference proteome</keyword>
<dbReference type="GO" id="GO:0006281">
    <property type="term" value="P:DNA repair"/>
    <property type="evidence" value="ECO:0007669"/>
    <property type="project" value="UniProtKB-KW"/>
</dbReference>
<dbReference type="SUPFAM" id="SSF52540">
    <property type="entry name" value="P-loop containing nucleoside triphosphate hydrolases"/>
    <property type="match status" value="1"/>
</dbReference>
<evidence type="ECO:0000259" key="2">
    <source>
        <dbReference type="Pfam" id="PF05970"/>
    </source>
</evidence>
<dbReference type="PANTHER" id="PTHR10492">
    <property type="match status" value="1"/>
</dbReference>
<sequence length="453" mass="51018">MACWFDKGGKEFPSGSREEAMIGSPWCFAGDHWWCRERKTVKGRTRRVSGEELVTPGEEVWPPELWCGGLDLWSISNADTLQRKACEEMSCNQPNKLSRTEEQTLKEPPSVNIQENASNQIRTSTCSSNKAKQLFPPFYAFEKGTTSNTCKGNKMSFLRSFISRVQHPTHVRNNKMSLLKLLQRKAGAFFVDGPGGTGKTYLYRALLGTVRSQGFIALATATSGVAASVLPGGRTAHSRFKMPIDIDVRGIVNLFYSVEADSSRNSDPRQAFHLCHVYCLTLPFTLKWDFSLVPAPASSHSRRAFSLPLHPLILGKTLLELKQLKLRRRQARGAFVLSTLQSYCTDKAIEERGYIFHLRNLTTPPHILIASTYPLIMRILLKIQVYCQHINREIVRKKRTILTQGYVTETFGTHFQLPHLEPIVLLPKTDPTVIHICAKDARVGPGQRPACLY</sequence>
<gene>
    <name evidence="3" type="ORF">MTR67_007653</name>
</gene>
<comment type="cofactor">
    <cofactor evidence="1">
        <name>Mg(2+)</name>
        <dbReference type="ChEBI" id="CHEBI:18420"/>
    </cofactor>
</comment>
<name>A0AAF0Q0L9_SOLVR</name>
<keyword evidence="1" id="KW-0233">DNA recombination</keyword>
<dbReference type="GO" id="GO:0000723">
    <property type="term" value="P:telomere maintenance"/>
    <property type="evidence" value="ECO:0007669"/>
    <property type="project" value="InterPro"/>
</dbReference>
<dbReference type="InterPro" id="IPR010285">
    <property type="entry name" value="DNA_helicase_pif1-like_DEAD"/>
</dbReference>
<feature type="domain" description="DNA helicase Pif1-like DEAD-box helicase" evidence="2">
    <location>
        <begin position="182"/>
        <end position="249"/>
    </location>
</feature>
<dbReference type="PANTHER" id="PTHR10492:SF100">
    <property type="entry name" value="ATP-DEPENDENT DNA HELICASE"/>
    <property type="match status" value="1"/>
</dbReference>
<dbReference type="Pfam" id="PF05970">
    <property type="entry name" value="PIF1"/>
    <property type="match status" value="1"/>
</dbReference>
<protein>
    <recommendedName>
        <fullName evidence="1">ATP-dependent DNA helicase</fullName>
        <ecNumber evidence="1">5.6.2.3</ecNumber>
    </recommendedName>
</protein>
<accession>A0AAF0Q0L9</accession>
<dbReference type="EC" id="5.6.2.3" evidence="1"/>
<dbReference type="GO" id="GO:0043139">
    <property type="term" value="F:5'-3' DNA helicase activity"/>
    <property type="evidence" value="ECO:0007669"/>
    <property type="project" value="UniProtKB-EC"/>
</dbReference>